<dbReference type="InterPro" id="IPR036941">
    <property type="entry name" value="Rcpt_L-dom_sf"/>
</dbReference>
<keyword evidence="1" id="KW-0812">Transmembrane</keyword>
<feature type="transmembrane region" description="Helical" evidence="1">
    <location>
        <begin position="350"/>
        <end position="381"/>
    </location>
</feature>
<reference evidence="4" key="1">
    <citation type="submission" date="2020-10" db="EMBL/GenBank/DDBJ databases">
        <authorList>
            <person name="Kikuchi T."/>
        </authorList>
    </citation>
    <scope>NUCLEOTIDE SEQUENCE</scope>
    <source>
        <strain evidence="4">NKZ352</strain>
    </source>
</reference>
<evidence type="ECO:0000259" key="3">
    <source>
        <dbReference type="Pfam" id="PF01030"/>
    </source>
</evidence>
<dbReference type="EMBL" id="CAJGYM010000012">
    <property type="protein sequence ID" value="CAD6189774.1"/>
    <property type="molecule type" value="Genomic_DNA"/>
</dbReference>
<name>A0A8S1H3Q8_9PELO</name>
<dbReference type="InterPro" id="IPR053079">
    <property type="entry name" value="SPS2_domain"/>
</dbReference>
<organism evidence="4 5">
    <name type="scientific">Caenorhabditis auriculariae</name>
    <dbReference type="NCBI Taxonomy" id="2777116"/>
    <lineage>
        <taxon>Eukaryota</taxon>
        <taxon>Metazoa</taxon>
        <taxon>Ecdysozoa</taxon>
        <taxon>Nematoda</taxon>
        <taxon>Chromadorea</taxon>
        <taxon>Rhabditida</taxon>
        <taxon>Rhabditina</taxon>
        <taxon>Rhabditomorpha</taxon>
        <taxon>Rhabditoidea</taxon>
        <taxon>Rhabditidae</taxon>
        <taxon>Peloderinae</taxon>
        <taxon>Caenorhabditis</taxon>
    </lineage>
</organism>
<sequence>MAQLVSWLLPLTIVFVEILANFGNETLVPNTNTTLQTLAQNTTSYPVADLTLNTTKVPIASTNLTSAITTPLPKGKTSTTRAPRPYIRFVGPRKCVIIGPLRNLSDILKCDVINDLLIDNNTVIDQIDPDYRLREINGCLKITNSDNLKNIDFLIQTRCNQRLKQCQHEIRKNSNLCSSSSIKSKIQSEFRNIKIDIETGSCEQICPGGLVDEQYFRDYLQRGDCRIITGTLKIVGWTAVPTWWSAVAAIEEIHGRLIIKEIGHINSLTFDNLRKIHNRMQRPAIEIAKNSFLKNLRFPKLELVDSPYSRVKVLVDENPRLKTDDLESDFHKAGVRPSEIDFRESGLHDILTYIIIVMFMILFCCMVGACWCIMFVCKWCIGKEEDQKNKYPTPTFASFEPHTAGTPTKIDVENK</sequence>
<dbReference type="InterPro" id="IPR000494">
    <property type="entry name" value="Rcpt_L-dom"/>
</dbReference>
<feature type="chain" id="PRO_5035941290" description="Receptor L-domain domain-containing protein" evidence="2">
    <location>
        <begin position="21"/>
        <end position="415"/>
    </location>
</feature>
<dbReference type="PANTHER" id="PTHR21662">
    <property type="entry name" value="RECEPTOR PROTEIN-TYROSINE KINASE"/>
    <property type="match status" value="1"/>
</dbReference>
<protein>
    <recommendedName>
        <fullName evidence="3">Receptor L-domain domain-containing protein</fullName>
    </recommendedName>
</protein>
<evidence type="ECO:0000256" key="2">
    <source>
        <dbReference type="SAM" id="SignalP"/>
    </source>
</evidence>
<keyword evidence="1" id="KW-0472">Membrane</keyword>
<dbReference type="Proteomes" id="UP000835052">
    <property type="component" value="Unassembled WGS sequence"/>
</dbReference>
<feature type="domain" description="Receptor L-domain" evidence="3">
    <location>
        <begin position="224"/>
        <end position="328"/>
    </location>
</feature>
<evidence type="ECO:0000313" key="4">
    <source>
        <dbReference type="EMBL" id="CAD6189774.1"/>
    </source>
</evidence>
<comment type="caution">
    <text evidence="4">The sequence shown here is derived from an EMBL/GenBank/DDBJ whole genome shotgun (WGS) entry which is preliminary data.</text>
</comment>
<dbReference type="Pfam" id="PF01030">
    <property type="entry name" value="Recep_L_domain"/>
    <property type="match status" value="1"/>
</dbReference>
<gene>
    <name evidence="4" type="ORF">CAUJ_LOCUS5693</name>
</gene>
<keyword evidence="2" id="KW-0732">Signal</keyword>
<keyword evidence="1" id="KW-1133">Transmembrane helix</keyword>
<evidence type="ECO:0000256" key="1">
    <source>
        <dbReference type="SAM" id="Phobius"/>
    </source>
</evidence>
<proteinExistence type="predicted"/>
<evidence type="ECO:0000313" key="5">
    <source>
        <dbReference type="Proteomes" id="UP000835052"/>
    </source>
</evidence>
<accession>A0A8S1H3Q8</accession>
<dbReference type="PANTHER" id="PTHR21662:SF59">
    <property type="entry name" value="RECEPTOR PROTEIN-TYROSINE KINASE"/>
    <property type="match status" value="1"/>
</dbReference>
<keyword evidence="5" id="KW-1185">Reference proteome</keyword>
<feature type="signal peptide" evidence="2">
    <location>
        <begin position="1"/>
        <end position="20"/>
    </location>
</feature>
<dbReference type="Gene3D" id="3.80.20.20">
    <property type="entry name" value="Receptor L-domain"/>
    <property type="match status" value="1"/>
</dbReference>
<dbReference type="AlphaFoldDB" id="A0A8S1H3Q8"/>
<dbReference type="SUPFAM" id="SSF52058">
    <property type="entry name" value="L domain-like"/>
    <property type="match status" value="1"/>
</dbReference>